<dbReference type="OrthoDB" id="291892at2"/>
<dbReference type="NCBIfam" id="NF037970">
    <property type="entry name" value="vanZ_1"/>
    <property type="match status" value="1"/>
</dbReference>
<evidence type="ECO:0000313" key="4">
    <source>
        <dbReference type="Proteomes" id="UP000051054"/>
    </source>
</evidence>
<feature type="transmembrane region" description="Helical" evidence="1">
    <location>
        <begin position="139"/>
        <end position="155"/>
    </location>
</feature>
<keyword evidence="4" id="KW-1185">Reference proteome</keyword>
<keyword evidence="1" id="KW-0812">Transmembrane</keyword>
<name>A0A0R1WMV5_9LACO</name>
<protein>
    <submittedName>
        <fullName evidence="3">VanZ family protein</fullName>
    </submittedName>
</protein>
<evidence type="ECO:0000256" key="1">
    <source>
        <dbReference type="SAM" id="Phobius"/>
    </source>
</evidence>
<evidence type="ECO:0000259" key="2">
    <source>
        <dbReference type="Pfam" id="PF04892"/>
    </source>
</evidence>
<feature type="domain" description="VanZ-like" evidence="2">
    <location>
        <begin position="9"/>
        <end position="155"/>
    </location>
</feature>
<feature type="transmembrane region" description="Helical" evidence="1">
    <location>
        <begin position="79"/>
        <end position="96"/>
    </location>
</feature>
<dbReference type="eggNOG" id="COG5652">
    <property type="taxonomic scope" value="Bacteria"/>
</dbReference>
<organism evidence="3 4">
    <name type="scientific">Ligilactobacillus hayakitensis DSM 18933 = JCM 14209</name>
    <dbReference type="NCBI Taxonomy" id="1423755"/>
    <lineage>
        <taxon>Bacteria</taxon>
        <taxon>Bacillati</taxon>
        <taxon>Bacillota</taxon>
        <taxon>Bacilli</taxon>
        <taxon>Lactobacillales</taxon>
        <taxon>Lactobacillaceae</taxon>
        <taxon>Ligilactobacillus</taxon>
    </lineage>
</organism>
<keyword evidence="1" id="KW-1133">Transmembrane helix</keyword>
<dbReference type="EMBL" id="AZGD01000081">
    <property type="protein sequence ID" value="KRM19242.1"/>
    <property type="molecule type" value="Genomic_DNA"/>
</dbReference>
<feature type="transmembrane region" description="Helical" evidence="1">
    <location>
        <begin position="103"/>
        <end position="119"/>
    </location>
</feature>
<gene>
    <name evidence="3" type="ORF">FC40_GL000406</name>
</gene>
<dbReference type="Pfam" id="PF04892">
    <property type="entry name" value="VanZ"/>
    <property type="match status" value="1"/>
</dbReference>
<dbReference type="AlphaFoldDB" id="A0A0R1WMV5"/>
<proteinExistence type="predicted"/>
<accession>A0A0R1WMV5</accession>
<evidence type="ECO:0000313" key="3">
    <source>
        <dbReference type="EMBL" id="KRM19242.1"/>
    </source>
</evidence>
<dbReference type="STRING" id="1423755.FC40_GL000406"/>
<dbReference type="PATRIC" id="fig|1423755.3.peg.449"/>
<sequence>MKSMRRLGLVLAVIIMAVLFMSSSMTYQQQTSIPFLQKYLVSKPFESLINQIDFHYGDLWVSVNNGGYFKVIEFFIRKFAHFSTYFLLGAGLFIGLEKKIRNKFITASVVFIFAALYAASDEFHQMLTGGRTPMIQDVILDSFGALCAIIIIIIIEKIRLRLLKR</sequence>
<dbReference type="Proteomes" id="UP000051054">
    <property type="component" value="Unassembled WGS sequence"/>
</dbReference>
<reference evidence="3 4" key="1">
    <citation type="journal article" date="2015" name="Genome Announc.">
        <title>Expanding the biotechnology potential of lactobacilli through comparative genomics of 213 strains and associated genera.</title>
        <authorList>
            <person name="Sun Z."/>
            <person name="Harris H.M."/>
            <person name="McCann A."/>
            <person name="Guo C."/>
            <person name="Argimon S."/>
            <person name="Zhang W."/>
            <person name="Yang X."/>
            <person name="Jeffery I.B."/>
            <person name="Cooney J.C."/>
            <person name="Kagawa T.F."/>
            <person name="Liu W."/>
            <person name="Song Y."/>
            <person name="Salvetti E."/>
            <person name="Wrobel A."/>
            <person name="Rasinkangas P."/>
            <person name="Parkhill J."/>
            <person name="Rea M.C."/>
            <person name="O'Sullivan O."/>
            <person name="Ritari J."/>
            <person name="Douillard F.P."/>
            <person name="Paul Ross R."/>
            <person name="Yang R."/>
            <person name="Briner A.E."/>
            <person name="Felis G.E."/>
            <person name="de Vos W.M."/>
            <person name="Barrangou R."/>
            <person name="Klaenhammer T.R."/>
            <person name="Caufield P.W."/>
            <person name="Cui Y."/>
            <person name="Zhang H."/>
            <person name="O'Toole P.W."/>
        </authorList>
    </citation>
    <scope>NUCLEOTIDE SEQUENCE [LARGE SCALE GENOMIC DNA]</scope>
    <source>
        <strain evidence="3 4">DSM 18933</strain>
    </source>
</reference>
<dbReference type="PIRSF" id="PIRSF019083">
    <property type="entry name" value="UCP019083_VanZ"/>
    <property type="match status" value="1"/>
</dbReference>
<keyword evidence="1" id="KW-0472">Membrane</keyword>
<dbReference type="InterPro" id="IPR016747">
    <property type="entry name" value="Phosphotransbutyrylase"/>
</dbReference>
<comment type="caution">
    <text evidence="3">The sequence shown here is derived from an EMBL/GenBank/DDBJ whole genome shotgun (WGS) entry which is preliminary data.</text>
</comment>
<dbReference type="InterPro" id="IPR006976">
    <property type="entry name" value="VanZ-like"/>
</dbReference>